<proteinExistence type="inferred from homology"/>
<reference evidence="3 4" key="1">
    <citation type="submission" date="2020-12" db="EMBL/GenBank/DDBJ databases">
        <title>De novo assembly of Tibetan sheep genome.</title>
        <authorList>
            <person name="Li X."/>
        </authorList>
    </citation>
    <scope>NUCLEOTIDE SEQUENCE [LARGE SCALE GENOMIC DNA]</scope>
    <source>
        <tissue evidence="3">Heart</tissue>
    </source>
</reference>
<protein>
    <recommendedName>
        <fullName evidence="2">XLR/SYCP3/FAM9 domain-containing protein</fullName>
    </recommendedName>
</protein>
<evidence type="ECO:0000256" key="1">
    <source>
        <dbReference type="ARBA" id="ARBA00010283"/>
    </source>
</evidence>
<dbReference type="PANTHER" id="PTHR19368:SF15">
    <property type="entry name" value="XLR_SYCP3_FAM9 DOMAIN-CONTAINING PROTEIN"/>
    <property type="match status" value="1"/>
</dbReference>
<evidence type="ECO:0000313" key="4">
    <source>
        <dbReference type="Proteomes" id="UP000664991"/>
    </source>
</evidence>
<dbReference type="GO" id="GO:0051321">
    <property type="term" value="P:meiotic cell cycle"/>
    <property type="evidence" value="ECO:0007669"/>
    <property type="project" value="TreeGrafter"/>
</dbReference>
<dbReference type="InterPro" id="IPR051443">
    <property type="entry name" value="XLR/SYCP3"/>
</dbReference>
<dbReference type="PANTHER" id="PTHR19368">
    <property type="entry name" value="XLR/SCP3/FAM9"/>
    <property type="match status" value="1"/>
</dbReference>
<dbReference type="GO" id="GO:0007286">
    <property type="term" value="P:spermatid development"/>
    <property type="evidence" value="ECO:0007669"/>
    <property type="project" value="TreeGrafter"/>
</dbReference>
<feature type="domain" description="XLR/SYCP3/FAM9" evidence="2">
    <location>
        <begin position="55"/>
        <end position="123"/>
    </location>
</feature>
<sequence>MRFPASQSATLPGGEAGFSPAGIRSFLRGVSGLRSGPFRGEVQNMLERFGADINKSLLAKRKRLEMYTKASLKTSNQKLENVWKIQQEQRQKLNQEYSQQFLTLFQQWDMDMQKAEEQEEKLAVSIMLSFVAL</sequence>
<dbReference type="Proteomes" id="UP000664991">
    <property type="component" value="Unassembled WGS sequence"/>
</dbReference>
<dbReference type="AlphaFoldDB" id="A0A836AHI3"/>
<evidence type="ECO:0000259" key="2">
    <source>
        <dbReference type="Pfam" id="PF04803"/>
    </source>
</evidence>
<gene>
    <name evidence="3" type="ORF">JEQ12_014723</name>
</gene>
<dbReference type="Pfam" id="PF04803">
    <property type="entry name" value="Cor1"/>
    <property type="match status" value="1"/>
</dbReference>
<accession>A0A836AHI3</accession>
<dbReference type="EMBL" id="JAEMGP010000003">
    <property type="protein sequence ID" value="KAG5212294.1"/>
    <property type="molecule type" value="Genomic_DNA"/>
</dbReference>
<comment type="caution">
    <text evidence="3">The sequence shown here is derived from an EMBL/GenBank/DDBJ whole genome shotgun (WGS) entry which is preliminary data.</text>
</comment>
<dbReference type="GO" id="GO:0000795">
    <property type="term" value="C:synaptonemal complex"/>
    <property type="evidence" value="ECO:0007669"/>
    <property type="project" value="TreeGrafter"/>
</dbReference>
<evidence type="ECO:0000313" key="3">
    <source>
        <dbReference type="EMBL" id="KAG5212294.1"/>
    </source>
</evidence>
<organism evidence="3 4">
    <name type="scientific">Ovis aries</name>
    <name type="common">Sheep</name>
    <dbReference type="NCBI Taxonomy" id="9940"/>
    <lineage>
        <taxon>Eukaryota</taxon>
        <taxon>Metazoa</taxon>
        <taxon>Chordata</taxon>
        <taxon>Craniata</taxon>
        <taxon>Vertebrata</taxon>
        <taxon>Euteleostomi</taxon>
        <taxon>Mammalia</taxon>
        <taxon>Eutheria</taxon>
        <taxon>Laurasiatheria</taxon>
        <taxon>Artiodactyla</taxon>
        <taxon>Ruminantia</taxon>
        <taxon>Pecora</taxon>
        <taxon>Bovidae</taxon>
        <taxon>Caprinae</taxon>
        <taxon>Ovis</taxon>
    </lineage>
</organism>
<name>A0A836AHI3_SHEEP</name>
<dbReference type="InterPro" id="IPR006888">
    <property type="entry name" value="XLR/SYCP3/FAM9_dom"/>
</dbReference>
<comment type="similarity">
    <text evidence="1">Belongs to the XLR/SYCP3 family.</text>
</comment>